<name>A0ACA9KWA6_9GLOM</name>
<reference evidence="1" key="1">
    <citation type="submission" date="2021-06" db="EMBL/GenBank/DDBJ databases">
        <authorList>
            <person name="Kallberg Y."/>
            <person name="Tangrot J."/>
            <person name="Rosling A."/>
        </authorList>
    </citation>
    <scope>NUCLEOTIDE SEQUENCE</scope>
    <source>
        <strain evidence="1">IL203A</strain>
    </source>
</reference>
<protein>
    <submittedName>
        <fullName evidence="1">9861_t:CDS:1</fullName>
    </submittedName>
</protein>
<dbReference type="EMBL" id="CAJVPU010002085">
    <property type="protein sequence ID" value="CAG8494633.1"/>
    <property type="molecule type" value="Genomic_DNA"/>
</dbReference>
<evidence type="ECO:0000313" key="2">
    <source>
        <dbReference type="Proteomes" id="UP000789702"/>
    </source>
</evidence>
<proteinExistence type="predicted"/>
<organism evidence="1 2">
    <name type="scientific">Dentiscutata heterogama</name>
    <dbReference type="NCBI Taxonomy" id="1316150"/>
    <lineage>
        <taxon>Eukaryota</taxon>
        <taxon>Fungi</taxon>
        <taxon>Fungi incertae sedis</taxon>
        <taxon>Mucoromycota</taxon>
        <taxon>Glomeromycotina</taxon>
        <taxon>Glomeromycetes</taxon>
        <taxon>Diversisporales</taxon>
        <taxon>Gigasporaceae</taxon>
        <taxon>Dentiscutata</taxon>
    </lineage>
</organism>
<dbReference type="Proteomes" id="UP000789702">
    <property type="component" value="Unassembled WGS sequence"/>
</dbReference>
<sequence>MSKSSLWNFVLFSSTSWSYSLAVSFKHFEAVLCIFSETHQELQTLQNNFLNLQTHFVNIDYENSELENYNKILEEDENEKDNEFLFISEYQLQKYH</sequence>
<accession>A0ACA9KWA6</accession>
<keyword evidence="2" id="KW-1185">Reference proteome</keyword>
<gene>
    <name evidence="1" type="ORF">DHETER_LOCUS2718</name>
</gene>
<comment type="caution">
    <text evidence="1">The sequence shown here is derived from an EMBL/GenBank/DDBJ whole genome shotgun (WGS) entry which is preliminary data.</text>
</comment>
<evidence type="ECO:0000313" key="1">
    <source>
        <dbReference type="EMBL" id="CAG8494633.1"/>
    </source>
</evidence>